<dbReference type="Proteomes" id="UP000247459">
    <property type="component" value="Unassembled WGS sequence"/>
</dbReference>
<protein>
    <submittedName>
        <fullName evidence="1">Short chain dehydrogenase</fullName>
        <ecNumber evidence="1">1.1.1.100</ecNumber>
    </submittedName>
</protein>
<gene>
    <name evidence="1" type="ORF">PIL02S_06476</name>
</gene>
<evidence type="ECO:0000313" key="1">
    <source>
        <dbReference type="EMBL" id="PYY25674.1"/>
    </source>
</evidence>
<dbReference type="SUPFAM" id="SSF51735">
    <property type="entry name" value="NAD(P)-binding Rossmann-fold domains"/>
    <property type="match status" value="1"/>
</dbReference>
<name>A0A2W0C1W8_9BACL</name>
<dbReference type="GO" id="GO:0004316">
    <property type="term" value="F:3-oxoacyl-[acyl-carrier-protein] reductase (NADPH) activity"/>
    <property type="evidence" value="ECO:0007669"/>
    <property type="project" value="UniProtKB-EC"/>
</dbReference>
<dbReference type="InterPro" id="IPR002347">
    <property type="entry name" value="SDR_fam"/>
</dbReference>
<evidence type="ECO:0000313" key="2">
    <source>
        <dbReference type="Proteomes" id="UP000247459"/>
    </source>
</evidence>
<dbReference type="EC" id="1.1.1.100" evidence="1"/>
<dbReference type="PANTHER" id="PTHR43431:SF7">
    <property type="entry name" value="OXIDOREDUCTASE, SHORT CHAIN DEHYDROGENASE_REDUCTASE FAMILY (AFU_ORTHOLOGUE AFUA_5G14000)"/>
    <property type="match status" value="1"/>
</dbReference>
<dbReference type="Pfam" id="PF00106">
    <property type="entry name" value="adh_short"/>
    <property type="match status" value="1"/>
</dbReference>
<dbReference type="AlphaFoldDB" id="A0A2W0C1W8"/>
<dbReference type="PANTHER" id="PTHR43431">
    <property type="entry name" value="OXIDOREDUCTASE, SHORT CHAIN DEHYDROGENASE/REDUCTASE FAMILY (AFU_ORTHOLOGUE AFUA_5G14000)"/>
    <property type="match status" value="1"/>
</dbReference>
<proteinExistence type="predicted"/>
<dbReference type="InterPro" id="IPR036291">
    <property type="entry name" value="NAD(P)-bd_dom_sf"/>
</dbReference>
<reference evidence="1 2" key="1">
    <citation type="submission" date="2018-01" db="EMBL/GenBank/DDBJ databases">
        <title>Genome sequence of the PGP bacterium Paenibacillus illinoisensis E3.</title>
        <authorList>
            <person name="Rolli E."/>
            <person name="Marasco R."/>
            <person name="Bessem C."/>
            <person name="Michoud G."/>
            <person name="Gaiarsa S."/>
            <person name="Borin S."/>
            <person name="Daffonchio D."/>
        </authorList>
    </citation>
    <scope>NUCLEOTIDE SEQUENCE [LARGE SCALE GENOMIC DNA]</scope>
    <source>
        <strain evidence="1 2">E3</strain>
    </source>
</reference>
<sequence length="231" mass="25285">MEGEYELKTMVIIGAGPGLGFSLAKTFGRNGFRIALVSRTQEKLDQYAKQLGKMGIEAQGFAADITNKMQLVRAFQEIKNTFGTIDVMEFSPHSGSATTTSVLETTDESAFHFFNNVVIGAINSARQVIPEMTERGEGALLFTSDLSAMSPSPMFGNSGIAMSGLRNYILSLHERLLPLGVFVGHLSISPLIKQGTSFDPDQVADAWYNLYNKKAEVEETFPKGIMQLLKM</sequence>
<dbReference type="EMBL" id="PRLG01000034">
    <property type="protein sequence ID" value="PYY25674.1"/>
    <property type="molecule type" value="Genomic_DNA"/>
</dbReference>
<organism evidence="1 2">
    <name type="scientific">Paenibacillus illinoisensis</name>
    <dbReference type="NCBI Taxonomy" id="59845"/>
    <lineage>
        <taxon>Bacteria</taxon>
        <taxon>Bacillati</taxon>
        <taxon>Bacillota</taxon>
        <taxon>Bacilli</taxon>
        <taxon>Bacillales</taxon>
        <taxon>Paenibacillaceae</taxon>
        <taxon>Paenibacillus</taxon>
    </lineage>
</organism>
<keyword evidence="1" id="KW-0560">Oxidoreductase</keyword>
<accession>A0A2W0C1W8</accession>
<comment type="caution">
    <text evidence="1">The sequence shown here is derived from an EMBL/GenBank/DDBJ whole genome shotgun (WGS) entry which is preliminary data.</text>
</comment>
<dbReference type="Gene3D" id="3.40.50.720">
    <property type="entry name" value="NAD(P)-binding Rossmann-like Domain"/>
    <property type="match status" value="1"/>
</dbReference>